<reference evidence="2 3" key="1">
    <citation type="submission" date="2019-06" db="EMBL/GenBank/DDBJ databases">
        <title>Complete genome sequence of Helicobacter suis SNTW101c.</title>
        <authorList>
            <person name="Rimbara E."/>
            <person name="Suzuki M."/>
            <person name="Matsui H."/>
            <person name="Nakamura M."/>
            <person name="Mori S."/>
            <person name="Shibayama K."/>
        </authorList>
    </citation>
    <scope>NUCLEOTIDE SEQUENCE [LARGE SCALE GENOMIC DNA]</scope>
    <source>
        <strain evidence="2 3">SNTW101c</strain>
    </source>
</reference>
<evidence type="ECO:0000313" key="3">
    <source>
        <dbReference type="Proteomes" id="UP000317935"/>
    </source>
</evidence>
<dbReference type="NCBIfam" id="TIGR00229">
    <property type="entry name" value="sensory_box"/>
    <property type="match status" value="1"/>
</dbReference>
<organism evidence="2 3">
    <name type="scientific">Helicobacter suis</name>
    <dbReference type="NCBI Taxonomy" id="104628"/>
    <lineage>
        <taxon>Bacteria</taxon>
        <taxon>Pseudomonadati</taxon>
        <taxon>Campylobacterota</taxon>
        <taxon>Epsilonproteobacteria</taxon>
        <taxon>Campylobacterales</taxon>
        <taxon>Helicobacteraceae</taxon>
        <taxon>Helicobacter</taxon>
    </lineage>
</organism>
<gene>
    <name evidence="2" type="primary">cetB</name>
    <name evidence="2" type="ORF">SNTW_06600</name>
</gene>
<dbReference type="SUPFAM" id="SSF55785">
    <property type="entry name" value="PYP-like sensor domain (PAS domain)"/>
    <property type="match status" value="1"/>
</dbReference>
<dbReference type="InterPro" id="IPR013655">
    <property type="entry name" value="PAS_fold_3"/>
</dbReference>
<keyword evidence="2" id="KW-0808">Transferase</keyword>
<dbReference type="OrthoDB" id="9806477at2"/>
<evidence type="ECO:0000313" key="2">
    <source>
        <dbReference type="EMBL" id="BCD70015.1"/>
    </source>
</evidence>
<feature type="domain" description="PAS fold-3" evidence="1">
    <location>
        <begin position="22"/>
        <end position="105"/>
    </location>
</feature>
<dbReference type="Pfam" id="PF08447">
    <property type="entry name" value="PAS_3"/>
    <property type="match status" value="1"/>
</dbReference>
<dbReference type="GO" id="GO:0016301">
    <property type="term" value="F:kinase activity"/>
    <property type="evidence" value="ECO:0007669"/>
    <property type="project" value="UniProtKB-KW"/>
</dbReference>
<dbReference type="Proteomes" id="UP000317935">
    <property type="component" value="Chromosome"/>
</dbReference>
<dbReference type="InterPro" id="IPR000014">
    <property type="entry name" value="PAS"/>
</dbReference>
<dbReference type="CDD" id="cd00130">
    <property type="entry name" value="PAS"/>
    <property type="match status" value="1"/>
</dbReference>
<protein>
    <submittedName>
        <fullName evidence="2">Signal transduction histidine kinase</fullName>
    </submittedName>
</protein>
<sequence>MEKFVNEDHFLVTKTDLKGVITYANKPFIDIVGGGEKDLLYKPHSVVRHPEMPKVIFKLLWDNIKAQHEIFAYIKNKTFDGHFYWVFANVTASVDESQNSIGYYSVRRAPNRKALKVIIPLYTSLLSAKKTQGIQASLKALQQVLQEQGCDYHQWVNQLQRL</sequence>
<dbReference type="AlphaFoldDB" id="A0A6J4CXU6"/>
<dbReference type="InterPro" id="IPR035965">
    <property type="entry name" value="PAS-like_dom_sf"/>
</dbReference>
<accession>A0A6J4CXU6</accession>
<proteinExistence type="predicted"/>
<evidence type="ECO:0000259" key="1">
    <source>
        <dbReference type="Pfam" id="PF08447"/>
    </source>
</evidence>
<keyword evidence="2" id="KW-0418">Kinase</keyword>
<dbReference type="RefSeq" id="WP_064430038.1">
    <property type="nucleotide sequence ID" value="NZ_AP019774.1"/>
</dbReference>
<dbReference type="EMBL" id="AP019774">
    <property type="protein sequence ID" value="BCD70015.1"/>
    <property type="molecule type" value="Genomic_DNA"/>
</dbReference>
<dbReference type="Gene3D" id="3.30.450.20">
    <property type="entry name" value="PAS domain"/>
    <property type="match status" value="1"/>
</dbReference>
<name>A0A6J4CXU6_9HELI</name>